<keyword evidence="1" id="KW-0472">Membrane</keyword>
<feature type="transmembrane region" description="Helical" evidence="1">
    <location>
        <begin position="12"/>
        <end position="33"/>
    </location>
</feature>
<evidence type="ECO:0000313" key="2">
    <source>
        <dbReference type="EMBL" id="PIS21056.1"/>
    </source>
</evidence>
<protein>
    <submittedName>
        <fullName evidence="2">Uncharacterized protein</fullName>
    </submittedName>
</protein>
<comment type="caution">
    <text evidence="2">The sequence shown here is derived from an EMBL/GenBank/DDBJ whole genome shotgun (WGS) entry which is preliminary data.</text>
</comment>
<sequence>MRRGWDNLGHLVQLGWIVILWWALPFGIFYGLYPEEGYDMLFENQTLGLELSFGSFALLVLSCLSTILINWGDAQQDQPIIRFYYALVLPLYPLYTTVRSIIWWFNLFRTVR</sequence>
<feature type="transmembrane region" description="Helical" evidence="1">
    <location>
        <begin position="53"/>
        <end position="71"/>
    </location>
</feature>
<dbReference type="AlphaFoldDB" id="A0A2H0X807"/>
<accession>A0A2H0X807</accession>
<keyword evidence="1" id="KW-0812">Transmembrane</keyword>
<organism evidence="2 3">
    <name type="scientific">candidate division WWE3 bacterium CG08_land_8_20_14_0_20_43_13</name>
    <dbReference type="NCBI Taxonomy" id="1975087"/>
    <lineage>
        <taxon>Bacteria</taxon>
        <taxon>Katanobacteria</taxon>
    </lineage>
</organism>
<dbReference type="Proteomes" id="UP000231414">
    <property type="component" value="Unassembled WGS sequence"/>
</dbReference>
<gene>
    <name evidence="2" type="ORF">COT52_00305</name>
</gene>
<dbReference type="EMBL" id="PEYW01000006">
    <property type="protein sequence ID" value="PIS21056.1"/>
    <property type="molecule type" value="Genomic_DNA"/>
</dbReference>
<feature type="transmembrane region" description="Helical" evidence="1">
    <location>
        <begin position="83"/>
        <end position="105"/>
    </location>
</feature>
<evidence type="ECO:0000313" key="3">
    <source>
        <dbReference type="Proteomes" id="UP000231414"/>
    </source>
</evidence>
<name>A0A2H0X807_UNCKA</name>
<keyword evidence="1" id="KW-1133">Transmembrane helix</keyword>
<proteinExistence type="predicted"/>
<evidence type="ECO:0000256" key="1">
    <source>
        <dbReference type="SAM" id="Phobius"/>
    </source>
</evidence>
<reference evidence="3" key="1">
    <citation type="submission" date="2017-09" db="EMBL/GenBank/DDBJ databases">
        <title>Depth-based differentiation of microbial function through sediment-hosted aquifers and enrichment of novel symbionts in the deep terrestrial subsurface.</title>
        <authorList>
            <person name="Probst A.J."/>
            <person name="Ladd B."/>
            <person name="Jarett J.K."/>
            <person name="Geller-Mcgrath D.E."/>
            <person name="Sieber C.M.K."/>
            <person name="Emerson J.B."/>
            <person name="Anantharaman K."/>
            <person name="Thomas B.C."/>
            <person name="Malmstrom R."/>
            <person name="Stieglmeier M."/>
            <person name="Klingl A."/>
            <person name="Woyke T."/>
            <person name="Ryan C.M."/>
            <person name="Banfield J.F."/>
        </authorList>
    </citation>
    <scope>NUCLEOTIDE SEQUENCE [LARGE SCALE GENOMIC DNA]</scope>
</reference>